<keyword evidence="1" id="KW-0175">Coiled coil</keyword>
<dbReference type="Proteomes" id="UP001140949">
    <property type="component" value="Unassembled WGS sequence"/>
</dbReference>
<keyword evidence="2" id="KW-0732">Signal</keyword>
<reference evidence="3" key="2">
    <citation type="submission" date="2023-04" db="EMBL/GenBank/DDBJ databases">
        <authorList>
            <person name="Bruccoleri R.E."/>
            <person name="Oakeley E.J."/>
            <person name="Faust A.-M."/>
            <person name="Dessus-Babus S."/>
            <person name="Altorfer M."/>
            <person name="Burckhardt D."/>
            <person name="Oertli M."/>
            <person name="Naumann U."/>
            <person name="Petersen F."/>
            <person name="Wong J."/>
        </authorList>
    </citation>
    <scope>NUCLEOTIDE SEQUENCE</scope>
    <source>
        <strain evidence="3">GSM-AAB239-AS_SAM_17_03QT</strain>
        <tissue evidence="3">Leaf</tissue>
    </source>
</reference>
<feature type="signal peptide" evidence="2">
    <location>
        <begin position="1"/>
        <end position="21"/>
    </location>
</feature>
<proteinExistence type="predicted"/>
<feature type="chain" id="PRO_5043635077" description="Secreted protein" evidence="2">
    <location>
        <begin position="22"/>
        <end position="99"/>
    </location>
</feature>
<comment type="caution">
    <text evidence="3">The sequence shown here is derived from an EMBL/GenBank/DDBJ whole genome shotgun (WGS) entry which is preliminary data.</text>
</comment>
<keyword evidence="4" id="KW-1185">Reference proteome</keyword>
<protein>
    <recommendedName>
        <fullName evidence="5">Secreted protein</fullName>
    </recommendedName>
</protein>
<evidence type="ECO:0008006" key="5">
    <source>
        <dbReference type="Google" id="ProtNLM"/>
    </source>
</evidence>
<evidence type="ECO:0000256" key="1">
    <source>
        <dbReference type="SAM" id="Coils"/>
    </source>
</evidence>
<gene>
    <name evidence="3" type="ORF">M6B38_164605</name>
</gene>
<dbReference type="EMBL" id="JANAVB010033220">
    <property type="protein sequence ID" value="KAJ6808612.1"/>
    <property type="molecule type" value="Genomic_DNA"/>
</dbReference>
<evidence type="ECO:0000313" key="4">
    <source>
        <dbReference type="Proteomes" id="UP001140949"/>
    </source>
</evidence>
<sequence>MLTLYYSSSFYFIFLIALSHCHPLASHGEKEHVDEEEEADELRRRLREITLTALSDGVMLSAVQSSGSSLLWWWLVLRRVSTSFESVHGDRCQAQPSRR</sequence>
<organism evidence="3 4">
    <name type="scientific">Iris pallida</name>
    <name type="common">Sweet iris</name>
    <dbReference type="NCBI Taxonomy" id="29817"/>
    <lineage>
        <taxon>Eukaryota</taxon>
        <taxon>Viridiplantae</taxon>
        <taxon>Streptophyta</taxon>
        <taxon>Embryophyta</taxon>
        <taxon>Tracheophyta</taxon>
        <taxon>Spermatophyta</taxon>
        <taxon>Magnoliopsida</taxon>
        <taxon>Liliopsida</taxon>
        <taxon>Asparagales</taxon>
        <taxon>Iridaceae</taxon>
        <taxon>Iridoideae</taxon>
        <taxon>Irideae</taxon>
        <taxon>Iris</taxon>
    </lineage>
</organism>
<evidence type="ECO:0000256" key="2">
    <source>
        <dbReference type="SAM" id="SignalP"/>
    </source>
</evidence>
<accession>A0AAX6EWT1</accession>
<evidence type="ECO:0000313" key="3">
    <source>
        <dbReference type="EMBL" id="KAJ6808612.1"/>
    </source>
</evidence>
<dbReference type="AlphaFoldDB" id="A0AAX6EWT1"/>
<feature type="coiled-coil region" evidence="1">
    <location>
        <begin position="25"/>
        <end position="52"/>
    </location>
</feature>
<name>A0AAX6EWT1_IRIPA</name>
<reference evidence="3" key="1">
    <citation type="journal article" date="2023" name="GigaByte">
        <title>Genome assembly of the bearded iris, Iris pallida Lam.</title>
        <authorList>
            <person name="Bruccoleri R.E."/>
            <person name="Oakeley E.J."/>
            <person name="Faust A.M.E."/>
            <person name="Altorfer M."/>
            <person name="Dessus-Babus S."/>
            <person name="Burckhardt D."/>
            <person name="Oertli M."/>
            <person name="Naumann U."/>
            <person name="Petersen F."/>
            <person name="Wong J."/>
        </authorList>
    </citation>
    <scope>NUCLEOTIDE SEQUENCE</scope>
    <source>
        <strain evidence="3">GSM-AAB239-AS_SAM_17_03QT</strain>
    </source>
</reference>